<sequence length="74" mass="6973">MRARRGAGLEGEGDCGGVVGLTGGGPLAGAVAEGAGAGWGGSRDSAMWAVVVVLGGRGAEPALRAKAIAAALLD</sequence>
<gene>
    <name evidence="1" type="ORF">GCM10022380_31180</name>
</gene>
<organism evidence="1 2">
    <name type="scientific">Amycolatopsis tucumanensis</name>
    <dbReference type="NCBI Taxonomy" id="401106"/>
    <lineage>
        <taxon>Bacteria</taxon>
        <taxon>Bacillati</taxon>
        <taxon>Actinomycetota</taxon>
        <taxon>Actinomycetes</taxon>
        <taxon>Pseudonocardiales</taxon>
        <taxon>Pseudonocardiaceae</taxon>
        <taxon>Amycolatopsis</taxon>
    </lineage>
</organism>
<dbReference type="Proteomes" id="UP001501624">
    <property type="component" value="Unassembled WGS sequence"/>
</dbReference>
<name>A0ABP7I527_9PSEU</name>
<reference evidence="2" key="1">
    <citation type="journal article" date="2019" name="Int. J. Syst. Evol. Microbiol.">
        <title>The Global Catalogue of Microorganisms (GCM) 10K type strain sequencing project: providing services to taxonomists for standard genome sequencing and annotation.</title>
        <authorList>
            <consortium name="The Broad Institute Genomics Platform"/>
            <consortium name="The Broad Institute Genome Sequencing Center for Infectious Disease"/>
            <person name="Wu L."/>
            <person name="Ma J."/>
        </authorList>
    </citation>
    <scope>NUCLEOTIDE SEQUENCE [LARGE SCALE GENOMIC DNA]</scope>
    <source>
        <strain evidence="2">JCM 17017</strain>
    </source>
</reference>
<evidence type="ECO:0000313" key="2">
    <source>
        <dbReference type="Proteomes" id="UP001501624"/>
    </source>
</evidence>
<protein>
    <submittedName>
        <fullName evidence="1">Uncharacterized protein</fullName>
    </submittedName>
</protein>
<proteinExistence type="predicted"/>
<accession>A0ABP7I527</accession>
<keyword evidence="2" id="KW-1185">Reference proteome</keyword>
<evidence type="ECO:0000313" key="1">
    <source>
        <dbReference type="EMBL" id="GAA3811134.1"/>
    </source>
</evidence>
<dbReference type="EMBL" id="BAABCM010000003">
    <property type="protein sequence ID" value="GAA3811134.1"/>
    <property type="molecule type" value="Genomic_DNA"/>
</dbReference>
<comment type="caution">
    <text evidence="1">The sequence shown here is derived from an EMBL/GenBank/DDBJ whole genome shotgun (WGS) entry which is preliminary data.</text>
</comment>